<evidence type="ECO:0000313" key="4">
    <source>
        <dbReference type="EMBL" id="PWK17215.1"/>
    </source>
</evidence>
<organism evidence="4 5">
    <name type="scientific">Arcicella aurantiaca</name>
    <dbReference type="NCBI Taxonomy" id="591202"/>
    <lineage>
        <taxon>Bacteria</taxon>
        <taxon>Pseudomonadati</taxon>
        <taxon>Bacteroidota</taxon>
        <taxon>Cytophagia</taxon>
        <taxon>Cytophagales</taxon>
        <taxon>Flectobacillaceae</taxon>
        <taxon>Arcicella</taxon>
    </lineage>
</organism>
<name>A0A316DH60_9BACT</name>
<keyword evidence="5" id="KW-1185">Reference proteome</keyword>
<dbReference type="Pfam" id="PF08401">
    <property type="entry name" value="ArdcN"/>
    <property type="match status" value="1"/>
</dbReference>
<evidence type="ECO:0000259" key="2">
    <source>
        <dbReference type="Pfam" id="PF08401"/>
    </source>
</evidence>
<reference evidence="4 5" key="1">
    <citation type="submission" date="2018-05" db="EMBL/GenBank/DDBJ databases">
        <title>Genomic Encyclopedia of Archaeal and Bacterial Type Strains, Phase II (KMG-II): from individual species to whole genera.</title>
        <authorList>
            <person name="Goeker M."/>
        </authorList>
    </citation>
    <scope>NUCLEOTIDE SEQUENCE [LARGE SCALE GENOMIC DNA]</scope>
    <source>
        <strain evidence="4 5">DSM 22214</strain>
    </source>
</reference>
<gene>
    <name evidence="4" type="ORF">LV89_04501</name>
</gene>
<dbReference type="Proteomes" id="UP000245489">
    <property type="component" value="Unassembled WGS sequence"/>
</dbReference>
<feature type="domain" description="Polyvalent protein metallopeptidase" evidence="3">
    <location>
        <begin position="186"/>
        <end position="298"/>
    </location>
</feature>
<feature type="region of interest" description="Disordered" evidence="1">
    <location>
        <begin position="319"/>
        <end position="345"/>
    </location>
</feature>
<dbReference type="InterPro" id="IPR013610">
    <property type="entry name" value="ArdC_N"/>
</dbReference>
<evidence type="ECO:0000256" key="1">
    <source>
        <dbReference type="SAM" id="MobiDB-lite"/>
    </source>
</evidence>
<dbReference type="InterPro" id="IPR017113">
    <property type="entry name" value="Antirestriction_ArdC"/>
</dbReference>
<dbReference type="InterPro" id="IPR041459">
    <property type="entry name" value="MPTase-PolyVal"/>
</dbReference>
<evidence type="ECO:0000259" key="3">
    <source>
        <dbReference type="Pfam" id="PF18818"/>
    </source>
</evidence>
<dbReference type="OrthoDB" id="9792687at2"/>
<dbReference type="RefSeq" id="WP_109745151.1">
    <property type="nucleotide sequence ID" value="NZ_QGGO01000037.1"/>
</dbReference>
<evidence type="ECO:0000313" key="5">
    <source>
        <dbReference type="Proteomes" id="UP000245489"/>
    </source>
</evidence>
<dbReference type="Pfam" id="PF18818">
    <property type="entry name" value="MPTase-PolyVal"/>
    <property type="match status" value="1"/>
</dbReference>
<dbReference type="AlphaFoldDB" id="A0A316DH60"/>
<comment type="caution">
    <text evidence="4">The sequence shown here is derived from an EMBL/GenBank/DDBJ whole genome shotgun (WGS) entry which is preliminary data.</text>
</comment>
<feature type="compositionally biased region" description="Polar residues" evidence="1">
    <location>
        <begin position="14"/>
        <end position="24"/>
    </location>
</feature>
<proteinExistence type="predicted"/>
<dbReference type="EMBL" id="QGGO01000037">
    <property type="protein sequence ID" value="PWK17215.1"/>
    <property type="molecule type" value="Genomic_DNA"/>
</dbReference>
<dbReference type="PIRSF" id="PIRSF037112">
    <property type="entry name" value="Antirestriction_ArdC"/>
    <property type="match status" value="1"/>
</dbReference>
<dbReference type="GO" id="GO:0003697">
    <property type="term" value="F:single-stranded DNA binding"/>
    <property type="evidence" value="ECO:0007669"/>
    <property type="project" value="InterPro"/>
</dbReference>
<sequence>MQKQTKKTAPTQTSVSQSNENAQLSRKDVQQMVTDFVIRRLEEGVIPWQMPYQGYCVPQNYVSKRPYRGINTLLLASLNYENPYFLTFDQVKELGGKVKKGEKGIPVVFWKMLESNKDTHTNRQGEEVADKKPMLKHYHVFNVAQTENIEYNFPKPIEFKESDTIIAGENIYLNMPQKPRLETSTRVQAFYSPTGDYVHMPSKQYFTSNHDYYATLFHELVHSTGHKSRLDREELEGMSFFGDENYSKEELTAEIGAAFLCAEIKIDTLNVLNSSASYIQSWLRKLKDDKTLILKASSKAQKAVDFILGVSYETKPVNTNRTQPIEGDEQETPFVNEEVGDDLPF</sequence>
<feature type="domain" description="N-terminal" evidence="2">
    <location>
        <begin position="27"/>
        <end position="141"/>
    </location>
</feature>
<accession>A0A316DH60</accession>
<feature type="region of interest" description="Disordered" evidence="1">
    <location>
        <begin position="1"/>
        <end position="26"/>
    </location>
</feature>
<protein>
    <submittedName>
        <fullName evidence="4">Antirestriction protein ArdC</fullName>
    </submittedName>
</protein>